<name>A0ABQ9F9G3_TEGGR</name>
<comment type="caution">
    <text evidence="2">The sequence shown here is derived from an EMBL/GenBank/DDBJ whole genome shotgun (WGS) entry which is preliminary data.</text>
</comment>
<dbReference type="SUPFAM" id="SSF81631">
    <property type="entry name" value="PAP/OAS1 substrate-binding domain"/>
    <property type="match status" value="1"/>
</dbReference>
<feature type="domain" description="2'-5'-oligoadenylate synthetase 1" evidence="1">
    <location>
        <begin position="18"/>
        <end position="124"/>
    </location>
</feature>
<protein>
    <recommendedName>
        <fullName evidence="1">2'-5'-oligoadenylate synthetase 1 domain-containing protein</fullName>
    </recommendedName>
</protein>
<gene>
    <name evidence="2" type="ORF">KUTeg_010365</name>
</gene>
<evidence type="ECO:0000313" key="2">
    <source>
        <dbReference type="EMBL" id="KAJ8312992.1"/>
    </source>
</evidence>
<dbReference type="Proteomes" id="UP001217089">
    <property type="component" value="Unassembled WGS sequence"/>
</dbReference>
<keyword evidence="3" id="KW-1185">Reference proteome</keyword>
<dbReference type="PANTHER" id="PTHR11258:SF11">
    <property type="entry name" value="C2H2-TYPE DOMAIN-CONTAINING PROTEIN"/>
    <property type="match status" value="1"/>
</dbReference>
<dbReference type="Pfam" id="PF10421">
    <property type="entry name" value="OAS1_C"/>
    <property type="match status" value="1"/>
</dbReference>
<dbReference type="PANTHER" id="PTHR11258">
    <property type="entry name" value="2-5 OLIGOADENYLATE SYNTHETASE"/>
    <property type="match status" value="1"/>
</dbReference>
<dbReference type="InterPro" id="IPR018952">
    <property type="entry name" value="2-5-oligoAdlate_synth_1_dom2/C"/>
</dbReference>
<proteinExistence type="predicted"/>
<evidence type="ECO:0000313" key="3">
    <source>
        <dbReference type="Proteomes" id="UP001217089"/>
    </source>
</evidence>
<evidence type="ECO:0000259" key="1">
    <source>
        <dbReference type="Pfam" id="PF10421"/>
    </source>
</evidence>
<dbReference type="EMBL" id="JARBDR010000440">
    <property type="protein sequence ID" value="KAJ8312992.1"/>
    <property type="molecule type" value="Genomic_DNA"/>
</dbReference>
<reference evidence="2 3" key="1">
    <citation type="submission" date="2022-12" db="EMBL/GenBank/DDBJ databases">
        <title>Chromosome-level genome of Tegillarca granosa.</title>
        <authorList>
            <person name="Kim J."/>
        </authorList>
    </citation>
    <scope>NUCLEOTIDE SEQUENCE [LARGE SCALE GENOMIC DNA]</scope>
    <source>
        <strain evidence="2">Teg-2019</strain>
        <tissue evidence="2">Adductor muscle</tissue>
    </source>
</reference>
<accession>A0ABQ9F9G3</accession>
<organism evidence="2 3">
    <name type="scientific">Tegillarca granosa</name>
    <name type="common">Malaysian cockle</name>
    <name type="synonym">Anadara granosa</name>
    <dbReference type="NCBI Taxonomy" id="220873"/>
    <lineage>
        <taxon>Eukaryota</taxon>
        <taxon>Metazoa</taxon>
        <taxon>Spiralia</taxon>
        <taxon>Lophotrochozoa</taxon>
        <taxon>Mollusca</taxon>
        <taxon>Bivalvia</taxon>
        <taxon>Autobranchia</taxon>
        <taxon>Pteriomorphia</taxon>
        <taxon>Arcoida</taxon>
        <taxon>Arcoidea</taxon>
        <taxon>Arcidae</taxon>
        <taxon>Tegillarca</taxon>
    </lineage>
</organism>
<sequence length="132" mass="15602">MVKLKYPFLLDFYSMPGKQRIYEEMKRSSSGEREFYSGSLVRLQIEFVKHRSPKLKDVIRFCKYWKKETQLNIPSYAIELIAIKVWEDQGSPDSKSLKDLITAVFTTMMQFRHLAVAWYANYNSSLCEPIKT</sequence>
<dbReference type="Gene3D" id="1.10.1410.20">
    <property type="entry name" value="2'-5'-oligoadenylate synthetase 1, domain 2"/>
    <property type="match status" value="1"/>
</dbReference>